<dbReference type="EMBL" id="CP011021">
    <property type="protein sequence ID" value="AKA50163.1"/>
    <property type="molecule type" value="Genomic_DNA"/>
</dbReference>
<dbReference type="EC" id="3.1.21.-" evidence="5"/>
<dbReference type="GO" id="GO:0016788">
    <property type="term" value="F:hydrolase activity, acting on ester bonds"/>
    <property type="evidence" value="ECO:0007669"/>
    <property type="project" value="InterPro"/>
</dbReference>
<dbReference type="AlphaFoldDB" id="A0A0D5ZJS6"/>
<keyword evidence="7" id="KW-1185">Reference proteome</keyword>
<dbReference type="InterPro" id="IPR001130">
    <property type="entry name" value="TatD-like"/>
</dbReference>
<dbReference type="PIRSF" id="PIRSF005902">
    <property type="entry name" value="DNase_TatD"/>
    <property type="match status" value="1"/>
</dbReference>
<keyword evidence="1 3" id="KW-0479">Metal-binding</keyword>
<dbReference type="KEGG" id="mgb:VO56_02870"/>
<keyword evidence="2 5" id="KW-0378">Hydrolase</keyword>
<evidence type="ECO:0000256" key="3">
    <source>
        <dbReference type="PIRSR" id="PIRSR005902-1"/>
    </source>
</evidence>
<dbReference type="InterPro" id="IPR015991">
    <property type="entry name" value="TatD/YcfH-like"/>
</dbReference>
<dbReference type="Pfam" id="PF01026">
    <property type="entry name" value="TatD_DNase"/>
    <property type="match status" value="1"/>
</dbReference>
<proteinExistence type="predicted"/>
<dbReference type="InterPro" id="IPR018228">
    <property type="entry name" value="DNase_TatD-rel_CS"/>
</dbReference>
<evidence type="ECO:0000313" key="4">
    <source>
        <dbReference type="EMBL" id="AKA50163.1"/>
    </source>
</evidence>
<feature type="binding site" evidence="3">
    <location>
        <position position="133"/>
    </location>
    <ligand>
        <name>a divalent metal cation</name>
        <dbReference type="ChEBI" id="CHEBI:60240"/>
        <label>2</label>
    </ligand>
</feature>
<dbReference type="PANTHER" id="PTHR46124">
    <property type="entry name" value="D-AMINOACYL-TRNA DEACYLASE"/>
    <property type="match status" value="1"/>
</dbReference>
<dbReference type="CDD" id="cd01310">
    <property type="entry name" value="TatD_DNAse"/>
    <property type="match status" value="1"/>
</dbReference>
<dbReference type="FunFam" id="3.20.20.140:FF:000005">
    <property type="entry name" value="TatD family hydrolase"/>
    <property type="match status" value="1"/>
</dbReference>
<sequence>MGKKRSNFIDAHNHITTKFYSEEQIKKIMDKAIENDIEFMIVNGGHRSENIEVLELAKKYPIIKPAIGIHPEDGEGENDVLLYKHLINEDVVAIGEIGLDYYYEAAPSRENQIKSFENQVKLASELKLPVVIHIRDKEEQDLAYKDAYEILKKYKNLKIMLHTYAGNIEWAKLFLELGCYFSFSGVITFGSSDKTRKVLEFIPLDNLLIETDAPYLRPHPFKNILNEPNQVLFTTYYAAGLKKVGVEKFVTKINSNLRKLFNLK</sequence>
<dbReference type="InterPro" id="IPR032466">
    <property type="entry name" value="Metal_Hydrolase"/>
</dbReference>
<dbReference type="PATRIC" id="fig|29556.3.peg.568"/>
<dbReference type="GO" id="GO:0004536">
    <property type="term" value="F:DNA nuclease activity"/>
    <property type="evidence" value="ECO:0007669"/>
    <property type="project" value="InterPro"/>
</dbReference>
<protein>
    <submittedName>
        <fullName evidence="4">Deoxyribonuclease</fullName>
    </submittedName>
    <submittedName>
        <fullName evidence="5">TatD DNase family protein</fullName>
        <ecNumber evidence="5">3.1.21.-</ecNumber>
    </submittedName>
</protein>
<dbReference type="PANTHER" id="PTHR46124:SF2">
    <property type="entry name" value="D-AMINOACYL-TRNA DEACYLASE"/>
    <property type="match status" value="1"/>
</dbReference>
<dbReference type="Proteomes" id="UP000032722">
    <property type="component" value="Chromosome"/>
</dbReference>
<dbReference type="OrthoDB" id="9810005at2"/>
<feature type="binding site" evidence="3">
    <location>
        <position position="212"/>
    </location>
    <ligand>
        <name>a divalent metal cation</name>
        <dbReference type="ChEBI" id="CHEBI:60240"/>
        <label>1</label>
    </ligand>
</feature>
<dbReference type="NCBIfam" id="TIGR00010">
    <property type="entry name" value="YchF/TatD family DNA exonuclease"/>
    <property type="match status" value="1"/>
</dbReference>
<evidence type="ECO:0000256" key="2">
    <source>
        <dbReference type="ARBA" id="ARBA00022801"/>
    </source>
</evidence>
<reference evidence="4 6" key="1">
    <citation type="journal article" date="2015" name="Genome Announc.">
        <title>Complete Genome Sequence of Mycoplasma meleagridis, a Possible Emerging Pathogen in Chickens.</title>
        <authorList>
            <person name="Abolnik C."/>
        </authorList>
    </citation>
    <scope>NUCLEOTIDE SEQUENCE [LARGE SCALE GENOMIC DNA]</scope>
    <source>
        <strain evidence="4 6">B2096 8B</strain>
    </source>
</reference>
<gene>
    <name evidence="5" type="primary">tatD</name>
    <name evidence="5" type="ORF">NCTC10183_00461</name>
    <name evidence="4" type="ORF">VO56_02870</name>
</gene>
<feature type="binding site" evidence="3">
    <location>
        <position position="96"/>
    </location>
    <ligand>
        <name>a divalent metal cation</name>
        <dbReference type="ChEBI" id="CHEBI:60240"/>
        <label>1</label>
    </ligand>
</feature>
<dbReference type="EMBL" id="LR214950">
    <property type="protein sequence ID" value="VEU58692.1"/>
    <property type="molecule type" value="Genomic_DNA"/>
</dbReference>
<accession>A0A0D5ZJS6</accession>
<feature type="binding site" evidence="3">
    <location>
        <position position="162"/>
    </location>
    <ligand>
        <name>a divalent metal cation</name>
        <dbReference type="ChEBI" id="CHEBI:60240"/>
        <label>2</label>
    </ligand>
</feature>
<dbReference type="HOGENOM" id="CLU_031506_4_0_14"/>
<feature type="binding site" evidence="3">
    <location>
        <position position="14"/>
    </location>
    <ligand>
        <name>a divalent metal cation</name>
        <dbReference type="ChEBI" id="CHEBI:60240"/>
        <label>1</label>
    </ligand>
</feature>
<reference evidence="5 7" key="2">
    <citation type="submission" date="2019-01" db="EMBL/GenBank/DDBJ databases">
        <authorList>
            <consortium name="Pathogen Informatics"/>
        </authorList>
    </citation>
    <scope>NUCLEOTIDE SEQUENCE [LARGE SCALE GENOMIC DNA]</scope>
    <source>
        <strain evidence="5 7">NCTC10183</strain>
    </source>
</reference>
<evidence type="ECO:0000313" key="5">
    <source>
        <dbReference type="EMBL" id="VEU58692.1"/>
    </source>
</evidence>
<name>A0A0D5ZJS6_9BACT</name>
<dbReference type="STRING" id="29556.VO56_02870"/>
<evidence type="ECO:0000256" key="1">
    <source>
        <dbReference type="ARBA" id="ARBA00022723"/>
    </source>
</evidence>
<dbReference type="Gene3D" id="3.20.20.140">
    <property type="entry name" value="Metal-dependent hydrolases"/>
    <property type="match status" value="1"/>
</dbReference>
<dbReference type="RefSeq" id="WP_129620328.1">
    <property type="nucleotide sequence ID" value="NZ_LR214950.1"/>
</dbReference>
<evidence type="ECO:0000313" key="6">
    <source>
        <dbReference type="Proteomes" id="UP000032722"/>
    </source>
</evidence>
<organism evidence="6">
    <name type="scientific">Mycoplasmopsis gallinacea</name>
    <dbReference type="NCBI Taxonomy" id="29556"/>
    <lineage>
        <taxon>Bacteria</taxon>
        <taxon>Bacillati</taxon>
        <taxon>Mycoplasmatota</taxon>
        <taxon>Mycoplasmoidales</taxon>
        <taxon>Metamycoplasmataceae</taxon>
        <taxon>Mycoplasmopsis</taxon>
    </lineage>
</organism>
<dbReference type="Proteomes" id="UP000290568">
    <property type="component" value="Chromosome"/>
</dbReference>
<dbReference type="GO" id="GO:0005829">
    <property type="term" value="C:cytosol"/>
    <property type="evidence" value="ECO:0007669"/>
    <property type="project" value="TreeGrafter"/>
</dbReference>
<dbReference type="SUPFAM" id="SSF51556">
    <property type="entry name" value="Metallo-dependent hydrolases"/>
    <property type="match status" value="1"/>
</dbReference>
<dbReference type="PROSITE" id="PS01091">
    <property type="entry name" value="TATD_3"/>
    <property type="match status" value="1"/>
</dbReference>
<evidence type="ECO:0000313" key="7">
    <source>
        <dbReference type="Proteomes" id="UP000290568"/>
    </source>
</evidence>
<dbReference type="GO" id="GO:0046872">
    <property type="term" value="F:metal ion binding"/>
    <property type="evidence" value="ECO:0007669"/>
    <property type="project" value="UniProtKB-KW"/>
</dbReference>
<feature type="binding site" evidence="3">
    <location>
        <position position="12"/>
    </location>
    <ligand>
        <name>a divalent metal cation</name>
        <dbReference type="ChEBI" id="CHEBI:60240"/>
        <label>1</label>
    </ligand>
</feature>